<dbReference type="SFLD" id="SFLDS00003">
    <property type="entry name" value="Haloacid_Dehalogenase"/>
    <property type="match status" value="1"/>
</dbReference>
<proteinExistence type="inferred from homology"/>
<evidence type="ECO:0000256" key="10">
    <source>
        <dbReference type="RuleBase" id="RU362081"/>
    </source>
</evidence>
<dbReference type="InterPro" id="IPR023214">
    <property type="entry name" value="HAD_sf"/>
</dbReference>
<keyword evidence="6 10" id="KW-0067">ATP-binding</keyword>
<evidence type="ECO:0000256" key="7">
    <source>
        <dbReference type="ARBA" id="ARBA00022967"/>
    </source>
</evidence>
<evidence type="ECO:0000313" key="15">
    <source>
        <dbReference type="Proteomes" id="UP000812287"/>
    </source>
</evidence>
<evidence type="ECO:0000259" key="12">
    <source>
        <dbReference type="Pfam" id="PF00122"/>
    </source>
</evidence>
<dbReference type="SUPFAM" id="SSF55008">
    <property type="entry name" value="HMA, heavy metal-associated domain"/>
    <property type="match status" value="1"/>
</dbReference>
<dbReference type="NCBIfam" id="TIGR01494">
    <property type="entry name" value="ATPase_P-type"/>
    <property type="match status" value="1"/>
</dbReference>
<dbReference type="Gene3D" id="3.30.70.100">
    <property type="match status" value="1"/>
</dbReference>
<feature type="transmembrane region" description="Helical" evidence="10">
    <location>
        <begin position="280"/>
        <end position="300"/>
    </location>
</feature>
<dbReference type="RefSeq" id="XP_043032738.1">
    <property type="nucleotide sequence ID" value="XM_043178604.1"/>
</dbReference>
<dbReference type="InterPro" id="IPR023298">
    <property type="entry name" value="ATPase_P-typ_TM_dom_sf"/>
</dbReference>
<feature type="compositionally biased region" description="Basic and acidic residues" evidence="11">
    <location>
        <begin position="826"/>
        <end position="840"/>
    </location>
</feature>
<dbReference type="Proteomes" id="UP000812287">
    <property type="component" value="Unassembled WGS sequence"/>
</dbReference>
<dbReference type="InterPro" id="IPR001757">
    <property type="entry name" value="P_typ_ATPase"/>
</dbReference>
<dbReference type="InterPro" id="IPR017969">
    <property type="entry name" value="Heavy-metal-associated_CS"/>
</dbReference>
<feature type="transmembrane region" description="Helical" evidence="10">
    <location>
        <begin position="570"/>
        <end position="597"/>
    </location>
</feature>
<dbReference type="GO" id="GO:0016020">
    <property type="term" value="C:membrane"/>
    <property type="evidence" value="ECO:0007669"/>
    <property type="project" value="UniProtKB-SubCell"/>
</dbReference>
<keyword evidence="8 10" id="KW-1133">Transmembrane helix</keyword>
<reference evidence="14" key="1">
    <citation type="submission" date="2020-11" db="EMBL/GenBank/DDBJ databases">
        <title>Adaptations for nitrogen fixation in a non-lichenized fungal sporocarp promotes dispersal by wood-feeding termites.</title>
        <authorList>
            <consortium name="DOE Joint Genome Institute"/>
            <person name="Koch R.A."/>
            <person name="Yoon G."/>
            <person name="Arayal U."/>
            <person name="Lail K."/>
            <person name="Amirebrahimi M."/>
            <person name="Labutti K."/>
            <person name="Lipzen A."/>
            <person name="Riley R."/>
            <person name="Barry K."/>
            <person name="Henrissat B."/>
            <person name="Grigoriev I.V."/>
            <person name="Herr J.R."/>
            <person name="Aime M.C."/>
        </authorList>
    </citation>
    <scope>NUCLEOTIDE SEQUENCE</scope>
    <source>
        <strain evidence="14">MCA 3950</strain>
    </source>
</reference>
<dbReference type="Pfam" id="PF00122">
    <property type="entry name" value="E1-E2_ATPase"/>
    <property type="match status" value="1"/>
</dbReference>
<gene>
    <name evidence="14" type="ORF">BT62DRAFT_1060338</name>
</gene>
<feature type="transmembrane region" description="Helical" evidence="10">
    <location>
        <begin position="344"/>
        <end position="365"/>
    </location>
</feature>
<feature type="transmembrane region" description="Helical" evidence="10">
    <location>
        <begin position="909"/>
        <end position="932"/>
    </location>
</feature>
<dbReference type="GO" id="GO:0005524">
    <property type="term" value="F:ATP binding"/>
    <property type="evidence" value="ECO:0007669"/>
    <property type="project" value="UniProtKB-UniRule"/>
</dbReference>
<dbReference type="InterPro" id="IPR006121">
    <property type="entry name" value="HMA_dom"/>
</dbReference>
<dbReference type="Pfam" id="PF00403">
    <property type="entry name" value="HMA"/>
    <property type="match status" value="1"/>
</dbReference>
<dbReference type="Pfam" id="PF00702">
    <property type="entry name" value="Hydrolase"/>
    <property type="match status" value="1"/>
</dbReference>
<dbReference type="PRINTS" id="PR00119">
    <property type="entry name" value="CATATPASE"/>
</dbReference>
<evidence type="ECO:0000259" key="13">
    <source>
        <dbReference type="Pfam" id="PF00403"/>
    </source>
</evidence>
<evidence type="ECO:0000256" key="5">
    <source>
        <dbReference type="ARBA" id="ARBA00022741"/>
    </source>
</evidence>
<dbReference type="InterPro" id="IPR036412">
    <property type="entry name" value="HAD-like_sf"/>
</dbReference>
<dbReference type="InterPro" id="IPR059000">
    <property type="entry name" value="ATPase_P-type_domA"/>
</dbReference>
<name>A0A9P8AL10_9AGAR</name>
<evidence type="ECO:0000256" key="11">
    <source>
        <dbReference type="SAM" id="MobiDB-lite"/>
    </source>
</evidence>
<evidence type="ECO:0000256" key="4">
    <source>
        <dbReference type="ARBA" id="ARBA00022723"/>
    </source>
</evidence>
<feature type="transmembrane region" description="Helical" evidence="10">
    <location>
        <begin position="536"/>
        <end position="558"/>
    </location>
</feature>
<dbReference type="SUPFAM" id="SSF56784">
    <property type="entry name" value="HAD-like"/>
    <property type="match status" value="1"/>
</dbReference>
<evidence type="ECO:0000313" key="14">
    <source>
        <dbReference type="EMBL" id="KAG7439234.1"/>
    </source>
</evidence>
<feature type="transmembrane region" description="Helical" evidence="10">
    <location>
        <begin position="377"/>
        <end position="398"/>
    </location>
</feature>
<dbReference type="PROSITE" id="PS01229">
    <property type="entry name" value="COF_2"/>
    <property type="match status" value="1"/>
</dbReference>
<dbReference type="GO" id="GO:0016887">
    <property type="term" value="F:ATP hydrolysis activity"/>
    <property type="evidence" value="ECO:0007669"/>
    <property type="project" value="InterPro"/>
</dbReference>
<accession>A0A9P8AL10</accession>
<keyword evidence="9 10" id="KW-0472">Membrane</keyword>
<dbReference type="InterPro" id="IPR008250">
    <property type="entry name" value="ATPase_P-typ_transduc_dom_A_sf"/>
</dbReference>
<evidence type="ECO:0000256" key="2">
    <source>
        <dbReference type="ARBA" id="ARBA00006024"/>
    </source>
</evidence>
<dbReference type="SFLD" id="SFLDG00002">
    <property type="entry name" value="C1.7:_P-type_atpase_like"/>
    <property type="match status" value="1"/>
</dbReference>
<keyword evidence="3 10" id="KW-0812">Transmembrane</keyword>
<dbReference type="Gene3D" id="3.40.50.1000">
    <property type="entry name" value="HAD superfamily/HAD-like"/>
    <property type="match status" value="1"/>
</dbReference>
<dbReference type="Gene3D" id="3.40.1110.10">
    <property type="entry name" value="Calcium-transporting ATPase, cytoplasmic domain N"/>
    <property type="match status" value="1"/>
</dbReference>
<feature type="compositionally biased region" description="Polar residues" evidence="11">
    <location>
        <begin position="1"/>
        <end position="11"/>
    </location>
</feature>
<dbReference type="InterPro" id="IPR036163">
    <property type="entry name" value="HMA_dom_sf"/>
</dbReference>
<dbReference type="GO" id="GO:0055070">
    <property type="term" value="P:copper ion homeostasis"/>
    <property type="evidence" value="ECO:0007669"/>
    <property type="project" value="TreeGrafter"/>
</dbReference>
<dbReference type="PANTHER" id="PTHR43520:SF8">
    <property type="entry name" value="P-TYPE CU(+) TRANSPORTER"/>
    <property type="match status" value="1"/>
</dbReference>
<dbReference type="NCBIfam" id="TIGR01525">
    <property type="entry name" value="ATPase-IB_hvy"/>
    <property type="match status" value="1"/>
</dbReference>
<keyword evidence="7" id="KW-1278">Translocase</keyword>
<dbReference type="Gene3D" id="2.70.150.10">
    <property type="entry name" value="Calcium-transporting ATPase, cytoplasmic transduction domain A"/>
    <property type="match status" value="1"/>
</dbReference>
<evidence type="ECO:0000256" key="1">
    <source>
        <dbReference type="ARBA" id="ARBA00004127"/>
    </source>
</evidence>
<feature type="domain" description="P-type ATPase A" evidence="12">
    <location>
        <begin position="428"/>
        <end position="515"/>
    </location>
</feature>
<sequence>MASKDVSTCCSSHDCGGTPAAPDCGGTRNGDVVTPSGADPESCSDNCCAEKPVSSAQTEAPAQEDDQPCSCCSGDDNDDKPKFADAAKRVPCCTGIDGERLNYASVDDTSPDDQDGKEKVLTLMVVGMDCPACSPRVERALKSLGVTDVKVDFVSARASCNYISGSIDPETIRRKVENATGFICTIASLRNGQRTLRVSFSPAGAPAEDILQALFGREQEILKISRADVRFTINSAARYPSARDIHGALLGQGWMVTPVNEDDGETAIDEAAALDLRRSIWRFLLSAILTIPVLVISWSSGFESQFALRGGIALGLASLVQIFCAGHITLAAGRATIVDRRLDADVLISLSSLSAYLYSMVSYGYNVAKHRVDLDSFFETSTLLITLILLGRLVSVYARNAARRSSVGLTPPPIEVAHWIDPKLVNSAQDIHTALLEVGDTVVVHAAETIPSDGIVVTNTSDIDESLITGETVPITKGPGAPVLAGTTVLGPQSLYIRLSKTVQDNSLAELRRLTAEARSSRAPIQDTADRIARRVIPIVLAVSAISFSVWTLVLKYARHESLGKAVADGLSYAVAVLALSCPCALTLCVPLVVLYARNASQKSQFSLLFKSSAALQNARAVTHVIFDKTGTLTTGKMRVVESNFDEASGIWIADDANRLIKALVAGSEHPVSAAVARYLALGADSVSDLDNIETVVGKGIQANWNGSIVRGGSVSWCAVQDVDCVVNMLDAGKSVFAVTVNHIFLAAFGLEDDLRSESTEVVSSLVARGITVSILSGDHQKAVDGVCRRLGVEGVKAKGNCLPEDKRDIVRMTSWSASCSQDDVESGHEHSENHAEAHAHGMPQQKNIVVFVGDGSNDTAALAQADIGVSLVSGTAIAINSADIVILSGSLRGLLQTITVSRLTWRRIVLSLTWALSYNVLAVLFGSGLLVDIRVQPQWAGLGEFASLVPVLAIAQSCRFFK</sequence>
<dbReference type="InterPro" id="IPR018303">
    <property type="entry name" value="ATPase_P-typ_P_site"/>
</dbReference>
<dbReference type="PANTHER" id="PTHR43520">
    <property type="entry name" value="ATP7, ISOFORM B"/>
    <property type="match status" value="1"/>
</dbReference>
<comment type="similarity">
    <text evidence="2 10">Belongs to the cation transport ATPase (P-type) (TC 3.A.3) family. Type IB subfamily.</text>
</comment>
<dbReference type="SFLD" id="SFLDF00027">
    <property type="entry name" value="p-type_atpase"/>
    <property type="match status" value="1"/>
</dbReference>
<keyword evidence="15" id="KW-1185">Reference proteome</keyword>
<dbReference type="GO" id="GO:0005507">
    <property type="term" value="F:copper ion binding"/>
    <property type="evidence" value="ECO:0007669"/>
    <property type="project" value="TreeGrafter"/>
</dbReference>
<protein>
    <submittedName>
        <fullName evidence="14">Heavy metal translocatin</fullName>
    </submittedName>
</protein>
<dbReference type="GO" id="GO:0012505">
    <property type="term" value="C:endomembrane system"/>
    <property type="evidence" value="ECO:0007669"/>
    <property type="project" value="UniProtKB-SubCell"/>
</dbReference>
<dbReference type="SUPFAM" id="SSF81653">
    <property type="entry name" value="Calcium ATPase, transduction domain A"/>
    <property type="match status" value="1"/>
</dbReference>
<dbReference type="PROSITE" id="PS00154">
    <property type="entry name" value="ATPASE_E1_E2"/>
    <property type="match status" value="1"/>
</dbReference>
<dbReference type="PROSITE" id="PS01047">
    <property type="entry name" value="HMA_1"/>
    <property type="match status" value="1"/>
</dbReference>
<feature type="domain" description="HMA" evidence="13">
    <location>
        <begin position="122"/>
        <end position="181"/>
    </location>
</feature>
<dbReference type="InterPro" id="IPR023299">
    <property type="entry name" value="ATPase_P-typ_cyto_dom_N"/>
</dbReference>
<dbReference type="CDD" id="cd00371">
    <property type="entry name" value="HMA"/>
    <property type="match status" value="1"/>
</dbReference>
<evidence type="ECO:0000256" key="6">
    <source>
        <dbReference type="ARBA" id="ARBA00022840"/>
    </source>
</evidence>
<comment type="subcellular location">
    <subcellularLocation>
        <location evidence="1">Endomembrane system</location>
        <topology evidence="1">Multi-pass membrane protein</topology>
    </subcellularLocation>
    <subcellularLocation>
        <location evidence="10">Membrane</location>
    </subcellularLocation>
</comment>
<dbReference type="InterPro" id="IPR027256">
    <property type="entry name" value="P-typ_ATPase_IB"/>
</dbReference>
<feature type="region of interest" description="Disordered" evidence="11">
    <location>
        <begin position="822"/>
        <end position="842"/>
    </location>
</feature>
<dbReference type="InterPro" id="IPR044492">
    <property type="entry name" value="P_typ_ATPase_HD_dom"/>
</dbReference>
<dbReference type="OrthoDB" id="432719at2759"/>
<dbReference type="AlphaFoldDB" id="A0A9P8AL10"/>
<evidence type="ECO:0000256" key="8">
    <source>
        <dbReference type="ARBA" id="ARBA00022989"/>
    </source>
</evidence>
<feature type="transmembrane region" description="Helical" evidence="10">
    <location>
        <begin position="312"/>
        <end position="332"/>
    </location>
</feature>
<dbReference type="GeneID" id="66100896"/>
<evidence type="ECO:0000256" key="3">
    <source>
        <dbReference type="ARBA" id="ARBA00022692"/>
    </source>
</evidence>
<keyword evidence="5 10" id="KW-0547">Nucleotide-binding</keyword>
<dbReference type="EMBL" id="MU250605">
    <property type="protein sequence ID" value="KAG7439234.1"/>
    <property type="molecule type" value="Genomic_DNA"/>
</dbReference>
<organism evidence="14 15">
    <name type="scientific">Guyanagaster necrorhizus</name>
    <dbReference type="NCBI Taxonomy" id="856835"/>
    <lineage>
        <taxon>Eukaryota</taxon>
        <taxon>Fungi</taxon>
        <taxon>Dikarya</taxon>
        <taxon>Basidiomycota</taxon>
        <taxon>Agaricomycotina</taxon>
        <taxon>Agaricomycetes</taxon>
        <taxon>Agaricomycetidae</taxon>
        <taxon>Agaricales</taxon>
        <taxon>Marasmiineae</taxon>
        <taxon>Physalacriaceae</taxon>
        <taxon>Guyanagaster</taxon>
    </lineage>
</organism>
<dbReference type="SUPFAM" id="SSF81665">
    <property type="entry name" value="Calcium ATPase, transmembrane domain M"/>
    <property type="match status" value="1"/>
</dbReference>
<comment type="caution">
    <text evidence="14">The sequence shown here is derived from an EMBL/GenBank/DDBJ whole genome shotgun (WGS) entry which is preliminary data.</text>
</comment>
<feature type="region of interest" description="Disordered" evidence="11">
    <location>
        <begin position="1"/>
        <end position="44"/>
    </location>
</feature>
<keyword evidence="4 10" id="KW-0479">Metal-binding</keyword>
<dbReference type="GO" id="GO:0043682">
    <property type="term" value="F:P-type divalent copper transporter activity"/>
    <property type="evidence" value="ECO:0007669"/>
    <property type="project" value="TreeGrafter"/>
</dbReference>
<evidence type="ECO:0000256" key="9">
    <source>
        <dbReference type="ARBA" id="ARBA00023136"/>
    </source>
</evidence>